<dbReference type="AlphaFoldDB" id="A0AAE3MM28"/>
<accession>A0AAE3MM28</accession>
<evidence type="ECO:0000256" key="2">
    <source>
        <dbReference type="SAM" id="SignalP"/>
    </source>
</evidence>
<evidence type="ECO:0000256" key="1">
    <source>
        <dbReference type="SAM" id="Coils"/>
    </source>
</evidence>
<keyword evidence="1" id="KW-0175">Coiled coil</keyword>
<proteinExistence type="predicted"/>
<protein>
    <submittedName>
        <fullName evidence="3">Uncharacterized protein</fullName>
    </submittedName>
</protein>
<reference evidence="3" key="1">
    <citation type="submission" date="2022-11" db="EMBL/GenBank/DDBJ databases">
        <title>The characterization of three novel Bacteroidetes species and genomic analysis of their roles in tidal elemental geochemical cycles.</title>
        <authorList>
            <person name="Ma K.-J."/>
        </authorList>
    </citation>
    <scope>NUCLEOTIDE SEQUENCE</scope>
    <source>
        <strain evidence="3">M415</strain>
    </source>
</reference>
<feature type="coiled-coil region" evidence="1">
    <location>
        <begin position="22"/>
        <end position="77"/>
    </location>
</feature>
<comment type="caution">
    <text evidence="3">The sequence shown here is derived from an EMBL/GenBank/DDBJ whole genome shotgun (WGS) entry which is preliminary data.</text>
</comment>
<evidence type="ECO:0000313" key="4">
    <source>
        <dbReference type="Proteomes" id="UP001207116"/>
    </source>
</evidence>
<feature type="chain" id="PRO_5042098627" evidence="2">
    <location>
        <begin position="20"/>
        <end position="256"/>
    </location>
</feature>
<keyword evidence="2" id="KW-0732">Signal</keyword>
<sequence length="256" mass="28697">MKKSLLLLVLIALSYSLNAQSKRELFAEIDQLRAELSQKDSVIASAQQQEKISTARAAVFERQVSELQDANATLLKNLKIFTEASSRRSESIGATLESLREKESRLKIINDQFSKGDSIALLMVTDFKNTLGEGAQIKIGQGMLALPLSHEFLVGENENADTLSLEASDYLKKVGQVLKQYPTWQLGLITQDNGMIDEENRDAQITAVLDIINQETGIPAWQITQRKLDGLINALEIRLHPDYADFYRTIRKSMKN</sequence>
<name>A0AAE3MM28_9FLAO</name>
<evidence type="ECO:0000313" key="3">
    <source>
        <dbReference type="EMBL" id="MCX2719693.1"/>
    </source>
</evidence>
<organism evidence="3 4">
    <name type="scientific">Lentiprolixibacter aurantiacus</name>
    <dbReference type="NCBI Taxonomy" id="2993939"/>
    <lineage>
        <taxon>Bacteria</taxon>
        <taxon>Pseudomonadati</taxon>
        <taxon>Bacteroidota</taxon>
        <taxon>Flavobacteriia</taxon>
        <taxon>Flavobacteriales</taxon>
        <taxon>Flavobacteriaceae</taxon>
        <taxon>Lentiprolixibacter</taxon>
    </lineage>
</organism>
<keyword evidence="4" id="KW-1185">Reference proteome</keyword>
<dbReference type="EMBL" id="JAPFQP010000002">
    <property type="protein sequence ID" value="MCX2719693.1"/>
    <property type="molecule type" value="Genomic_DNA"/>
</dbReference>
<feature type="signal peptide" evidence="2">
    <location>
        <begin position="1"/>
        <end position="19"/>
    </location>
</feature>
<dbReference type="Proteomes" id="UP001207116">
    <property type="component" value="Unassembled WGS sequence"/>
</dbReference>
<gene>
    <name evidence="3" type="ORF">OO016_08765</name>
</gene>
<dbReference type="RefSeq" id="WP_266012545.1">
    <property type="nucleotide sequence ID" value="NZ_JAPFQP010000002.1"/>
</dbReference>